<dbReference type="PANTHER" id="PTHR34846">
    <property type="entry name" value="4-CARBOXYMUCONOLACTONE DECARBOXYLASE FAMILY PROTEIN (AFU_ORTHOLOGUE AFUA_6G11590)"/>
    <property type="match status" value="1"/>
</dbReference>
<reference evidence="2 3" key="1">
    <citation type="submission" date="2024-02" db="EMBL/GenBank/DDBJ databases">
        <title>De novo assembly and annotation of 12 fungi associated with fruit tree decline syndrome in Ontario, Canada.</title>
        <authorList>
            <person name="Sulman M."/>
            <person name="Ellouze W."/>
            <person name="Ilyukhin E."/>
        </authorList>
    </citation>
    <scope>NUCLEOTIDE SEQUENCE [LARGE SCALE GENOMIC DNA]</scope>
    <source>
        <strain evidence="2 3">M42-189</strain>
    </source>
</reference>
<keyword evidence="3" id="KW-1185">Reference proteome</keyword>
<comment type="caution">
    <text evidence="2">The sequence shown here is derived from an EMBL/GenBank/DDBJ whole genome shotgun (WGS) entry which is preliminary data.</text>
</comment>
<gene>
    <name evidence="2" type="ORF">SLS60_002933</name>
</gene>
<dbReference type="Pfam" id="PF02627">
    <property type="entry name" value="CMD"/>
    <property type="match status" value="1"/>
</dbReference>
<feature type="domain" description="Carboxymuconolactone decarboxylase-like" evidence="1">
    <location>
        <begin position="66"/>
        <end position="126"/>
    </location>
</feature>
<sequence>MAPTRFPATSLTPSQIADLADAEKAVRDNFGPGIQLKDDEGNLLGPFGPLSYTPTVLAPYLAHIVTIMATPLLTPKERELATLATVSVTKSEFIAYAHKKAGLAAGLSEAQVAEAVQGRAVEGLSEREGMIYEIGLELARCNGRLENDRFEKAVRIMGRDGVSALAQVVGAYLLAAVLVNVADVKAPVE</sequence>
<proteinExistence type="predicted"/>
<dbReference type="InterPro" id="IPR029032">
    <property type="entry name" value="AhpD-like"/>
</dbReference>
<dbReference type="InterPro" id="IPR003779">
    <property type="entry name" value="CMD-like"/>
</dbReference>
<evidence type="ECO:0000259" key="1">
    <source>
        <dbReference type="Pfam" id="PF02627"/>
    </source>
</evidence>
<dbReference type="Gene3D" id="1.20.1290.10">
    <property type="entry name" value="AhpD-like"/>
    <property type="match status" value="1"/>
</dbReference>
<accession>A0ABR3RV72</accession>
<organism evidence="2 3">
    <name type="scientific">Paraconiothyrium brasiliense</name>
    <dbReference type="NCBI Taxonomy" id="300254"/>
    <lineage>
        <taxon>Eukaryota</taxon>
        <taxon>Fungi</taxon>
        <taxon>Dikarya</taxon>
        <taxon>Ascomycota</taxon>
        <taxon>Pezizomycotina</taxon>
        <taxon>Dothideomycetes</taxon>
        <taxon>Pleosporomycetidae</taxon>
        <taxon>Pleosporales</taxon>
        <taxon>Massarineae</taxon>
        <taxon>Didymosphaeriaceae</taxon>
        <taxon>Paraconiothyrium</taxon>
    </lineage>
</organism>
<dbReference type="SUPFAM" id="SSF69118">
    <property type="entry name" value="AhpD-like"/>
    <property type="match status" value="1"/>
</dbReference>
<protein>
    <recommendedName>
        <fullName evidence="1">Carboxymuconolactone decarboxylase-like domain-containing protein</fullName>
    </recommendedName>
</protein>
<evidence type="ECO:0000313" key="3">
    <source>
        <dbReference type="Proteomes" id="UP001521785"/>
    </source>
</evidence>
<dbReference type="PANTHER" id="PTHR34846:SF11">
    <property type="entry name" value="4-CARBOXYMUCONOLACTONE DECARBOXYLASE FAMILY PROTEIN (AFU_ORTHOLOGUE AFUA_6G11590)"/>
    <property type="match status" value="1"/>
</dbReference>
<dbReference type="EMBL" id="JAKJXO020000003">
    <property type="protein sequence ID" value="KAL1607994.1"/>
    <property type="molecule type" value="Genomic_DNA"/>
</dbReference>
<name>A0ABR3RV72_9PLEO</name>
<evidence type="ECO:0000313" key="2">
    <source>
        <dbReference type="EMBL" id="KAL1607994.1"/>
    </source>
</evidence>
<dbReference type="Proteomes" id="UP001521785">
    <property type="component" value="Unassembled WGS sequence"/>
</dbReference>